<dbReference type="InterPro" id="IPR020802">
    <property type="entry name" value="TesA-like"/>
</dbReference>
<evidence type="ECO:0000313" key="5">
    <source>
        <dbReference type="EMBL" id="MFE9600518.1"/>
    </source>
</evidence>
<proteinExistence type="inferred from homology"/>
<dbReference type="Proteomes" id="UP001601303">
    <property type="component" value="Unassembled WGS sequence"/>
</dbReference>
<dbReference type="InterPro" id="IPR029058">
    <property type="entry name" value="AB_hydrolase_fold"/>
</dbReference>
<feature type="compositionally biased region" description="Basic and acidic residues" evidence="3">
    <location>
        <begin position="9"/>
        <end position="19"/>
    </location>
</feature>
<dbReference type="Pfam" id="PF00975">
    <property type="entry name" value="Thioesterase"/>
    <property type="match status" value="1"/>
</dbReference>
<feature type="region of interest" description="Disordered" evidence="3">
    <location>
        <begin position="1"/>
        <end position="22"/>
    </location>
</feature>
<comment type="similarity">
    <text evidence="1">Belongs to the thioesterase family.</text>
</comment>
<evidence type="ECO:0000259" key="4">
    <source>
        <dbReference type="SMART" id="SM00824"/>
    </source>
</evidence>
<keyword evidence="2" id="KW-0378">Hydrolase</keyword>
<reference evidence="5 6" key="1">
    <citation type="submission" date="2024-10" db="EMBL/GenBank/DDBJ databases">
        <title>The Natural Products Discovery Center: Release of the First 8490 Sequenced Strains for Exploring Actinobacteria Biosynthetic Diversity.</title>
        <authorList>
            <person name="Kalkreuter E."/>
            <person name="Kautsar S.A."/>
            <person name="Yang D."/>
            <person name="Bader C.D."/>
            <person name="Teijaro C.N."/>
            <person name="Fluegel L."/>
            <person name="Davis C.M."/>
            <person name="Simpson J.R."/>
            <person name="Lauterbach L."/>
            <person name="Steele A.D."/>
            <person name="Gui C."/>
            <person name="Meng S."/>
            <person name="Li G."/>
            <person name="Viehrig K."/>
            <person name="Ye F."/>
            <person name="Su P."/>
            <person name="Kiefer A.F."/>
            <person name="Nichols A."/>
            <person name="Cepeda A.J."/>
            <person name="Yan W."/>
            <person name="Fan B."/>
            <person name="Jiang Y."/>
            <person name="Adhikari A."/>
            <person name="Zheng C.-J."/>
            <person name="Schuster L."/>
            <person name="Cowan T.M."/>
            <person name="Smanski M.J."/>
            <person name="Chevrette M.G."/>
            <person name="De Carvalho L.P.S."/>
            <person name="Shen B."/>
        </authorList>
    </citation>
    <scope>NUCLEOTIDE SEQUENCE [LARGE SCALE GENOMIC DNA]</scope>
    <source>
        <strain evidence="5 6">NPDC006488</strain>
    </source>
</reference>
<dbReference type="EMBL" id="JBIAHM010000006">
    <property type="protein sequence ID" value="MFE9600518.1"/>
    <property type="molecule type" value="Genomic_DNA"/>
</dbReference>
<comment type="caution">
    <text evidence="5">The sequence shown here is derived from an EMBL/GenBank/DDBJ whole genome shotgun (WGS) entry which is preliminary data.</text>
</comment>
<evidence type="ECO:0000256" key="2">
    <source>
        <dbReference type="ARBA" id="ARBA00022801"/>
    </source>
</evidence>
<dbReference type="PANTHER" id="PTHR11487">
    <property type="entry name" value="THIOESTERASE"/>
    <property type="match status" value="1"/>
</dbReference>
<gene>
    <name evidence="5" type="ORF">ACFYNQ_18325</name>
</gene>
<keyword evidence="6" id="KW-1185">Reference proteome</keyword>
<dbReference type="SMART" id="SM00824">
    <property type="entry name" value="PKS_TE"/>
    <property type="match status" value="1"/>
</dbReference>
<dbReference type="Gene3D" id="3.40.50.1820">
    <property type="entry name" value="alpha/beta hydrolase"/>
    <property type="match status" value="1"/>
</dbReference>
<dbReference type="PANTHER" id="PTHR11487:SF0">
    <property type="entry name" value="S-ACYL FATTY ACID SYNTHASE THIOESTERASE, MEDIUM CHAIN"/>
    <property type="match status" value="1"/>
</dbReference>
<sequence>MTGPTPTRPGDRPVRDDGPWLRTYRPASGRAPRIRLVCFPHAGGNAQLFHGWPARLPDDVELLAVRCPGRQERLTEPFVEDMATLADAVTAALLPRLDRPLALFGHSMGASVAYETALRLEHRHGVVPRRLVVSARSAPHRSRPTGLHLRDDDELVAGVRRLGSLGSEAYDIPELRELLLPALRADYRLIEGYRPASPPVPTRAPITACLGHDDPGCDPDDVQAWSELTRTRDFALRTYPGDHFYLAAHEAELVADITKDLEA</sequence>
<evidence type="ECO:0000313" key="6">
    <source>
        <dbReference type="Proteomes" id="UP001601303"/>
    </source>
</evidence>
<protein>
    <submittedName>
        <fullName evidence="5">Thioesterase II family protein</fullName>
    </submittedName>
</protein>
<name>A0ABW6M590_9ACTN</name>
<dbReference type="InterPro" id="IPR012223">
    <property type="entry name" value="TEII"/>
</dbReference>
<feature type="domain" description="Thioesterase TesA-like" evidence="4">
    <location>
        <begin position="37"/>
        <end position="261"/>
    </location>
</feature>
<evidence type="ECO:0000256" key="1">
    <source>
        <dbReference type="ARBA" id="ARBA00007169"/>
    </source>
</evidence>
<evidence type="ECO:0000256" key="3">
    <source>
        <dbReference type="SAM" id="MobiDB-lite"/>
    </source>
</evidence>
<dbReference type="RefSeq" id="WP_388107132.1">
    <property type="nucleotide sequence ID" value="NZ_JBIAHM010000006.1"/>
</dbReference>
<dbReference type="InterPro" id="IPR001031">
    <property type="entry name" value="Thioesterase"/>
</dbReference>
<organism evidence="5 6">
    <name type="scientific">Streptomyces hokutonensis</name>
    <dbReference type="NCBI Taxonomy" id="1306990"/>
    <lineage>
        <taxon>Bacteria</taxon>
        <taxon>Bacillati</taxon>
        <taxon>Actinomycetota</taxon>
        <taxon>Actinomycetes</taxon>
        <taxon>Kitasatosporales</taxon>
        <taxon>Streptomycetaceae</taxon>
        <taxon>Streptomyces</taxon>
    </lineage>
</organism>
<dbReference type="SUPFAM" id="SSF53474">
    <property type="entry name" value="alpha/beta-Hydrolases"/>
    <property type="match status" value="1"/>
</dbReference>
<accession>A0ABW6M590</accession>